<feature type="compositionally biased region" description="Low complexity" evidence="4">
    <location>
        <begin position="52"/>
        <end position="64"/>
    </location>
</feature>
<dbReference type="PANTHER" id="PTHR28529">
    <property type="entry name" value="DNA REPAIR PROTEIN SWI5 HOMOLOG"/>
    <property type="match status" value="1"/>
</dbReference>
<organism evidence="5 6">
    <name type="scientific">Sporisorium reilianum (strain SRZ2)</name>
    <name type="common">Maize head smut fungus</name>
    <dbReference type="NCBI Taxonomy" id="999809"/>
    <lineage>
        <taxon>Eukaryota</taxon>
        <taxon>Fungi</taxon>
        <taxon>Dikarya</taxon>
        <taxon>Basidiomycota</taxon>
        <taxon>Ustilaginomycotina</taxon>
        <taxon>Ustilaginomycetes</taxon>
        <taxon>Ustilaginales</taxon>
        <taxon>Ustilaginaceae</taxon>
        <taxon>Sporisorium</taxon>
    </lineage>
</organism>
<dbReference type="Pfam" id="PF07061">
    <property type="entry name" value="Swi5"/>
    <property type="match status" value="1"/>
</dbReference>
<dbReference type="Gene3D" id="1.20.5.170">
    <property type="match status" value="1"/>
</dbReference>
<reference evidence="5 6" key="1">
    <citation type="journal article" date="2010" name="Science">
        <title>Pathogenicity determinants in smut fungi revealed by genome comparison.</title>
        <authorList>
            <person name="Schirawski J."/>
            <person name="Mannhaupt G."/>
            <person name="Muench K."/>
            <person name="Brefort T."/>
            <person name="Schipper K."/>
            <person name="Doehlemann G."/>
            <person name="Di Stasio M."/>
            <person name="Roessel N."/>
            <person name="Mendoza-Mendoza A."/>
            <person name="Pester D."/>
            <person name="Mueller O."/>
            <person name="Winterberg B."/>
            <person name="Meyer E."/>
            <person name="Ghareeb H."/>
            <person name="Wollenberg T."/>
            <person name="Muensterkoetter M."/>
            <person name="Wong P."/>
            <person name="Walter M."/>
            <person name="Stukenbrock E."/>
            <person name="Gueldener U."/>
            <person name="Kahmann R."/>
        </authorList>
    </citation>
    <scope>NUCLEOTIDE SEQUENCE [LARGE SCALE GENOMIC DNA]</scope>
    <source>
        <strain evidence="6">SRZ2</strain>
    </source>
</reference>
<dbReference type="OrthoDB" id="255837at2759"/>
<keyword evidence="6" id="KW-1185">Reference proteome</keyword>
<dbReference type="HOGENOM" id="CLU_1661934_0_0_1"/>
<feature type="compositionally biased region" description="Polar residues" evidence="4">
    <location>
        <begin position="1"/>
        <end position="29"/>
    </location>
</feature>
<dbReference type="InterPro" id="IPR010760">
    <property type="entry name" value="DNA-repair_Swi5"/>
</dbReference>
<dbReference type="EMBL" id="FQ311430">
    <property type="protein sequence ID" value="CBQ68179.1"/>
    <property type="molecule type" value="Genomic_DNA"/>
</dbReference>
<feature type="region of interest" description="Disordered" evidence="4">
    <location>
        <begin position="1"/>
        <end position="78"/>
    </location>
</feature>
<name>E6ZLH6_SPORE</name>
<comment type="similarity">
    <text evidence="1">Belongs to the SWI5/SAE3 family.</text>
</comment>
<dbReference type="GO" id="GO:0032798">
    <property type="term" value="C:Swi5-Sfr1 complex"/>
    <property type="evidence" value="ECO:0007669"/>
    <property type="project" value="TreeGrafter"/>
</dbReference>
<proteinExistence type="inferred from homology"/>
<evidence type="ECO:0000313" key="5">
    <source>
        <dbReference type="EMBL" id="CBQ68179.1"/>
    </source>
</evidence>
<evidence type="ECO:0000256" key="4">
    <source>
        <dbReference type="SAM" id="MobiDB-lite"/>
    </source>
</evidence>
<protein>
    <submittedName>
        <fullName evidence="5">Uncharacterized protein</fullName>
    </submittedName>
</protein>
<sequence length="159" mass="17228">MRRSASPSKAARNSTPARPTRSGDSSSVLKTPFKPLSGLAGRSAATPRHGHASSSSTAASADAAATRRELRTRTPAELQHEVADMELILTERLKTHNAKRQERQLPNQQAEDIVAEYIALLTEYNKVKDSAQVVFDKIADIQQLPAKDVHARYGVGESG</sequence>
<dbReference type="eggNOG" id="ENOG502RDRI">
    <property type="taxonomic scope" value="Eukaryota"/>
</dbReference>
<evidence type="ECO:0000256" key="1">
    <source>
        <dbReference type="ARBA" id="ARBA00008060"/>
    </source>
</evidence>
<dbReference type="GO" id="GO:0000709">
    <property type="term" value="P:meiotic joint molecule formation"/>
    <property type="evidence" value="ECO:0007669"/>
    <property type="project" value="TreeGrafter"/>
</dbReference>
<evidence type="ECO:0000313" key="6">
    <source>
        <dbReference type="Proteomes" id="UP000008867"/>
    </source>
</evidence>
<evidence type="ECO:0000256" key="3">
    <source>
        <dbReference type="ARBA" id="ARBA00023204"/>
    </source>
</evidence>
<dbReference type="GO" id="GO:0010772">
    <property type="term" value="P:meiotic DNA recombinase assembly involved in reciprocal meiotic recombination"/>
    <property type="evidence" value="ECO:0007669"/>
    <property type="project" value="TreeGrafter"/>
</dbReference>
<dbReference type="PANTHER" id="PTHR28529:SF2">
    <property type="entry name" value="DNA REPAIR PROTEIN SWI5 HOMOLOG"/>
    <property type="match status" value="1"/>
</dbReference>
<dbReference type="GO" id="GO:0034974">
    <property type="term" value="C:Swi5-Swi2 complex"/>
    <property type="evidence" value="ECO:0007669"/>
    <property type="project" value="TreeGrafter"/>
</dbReference>
<gene>
    <name evidence="5" type="ORF">sr12045</name>
</gene>
<accession>E6ZLH6</accession>
<dbReference type="Proteomes" id="UP000008867">
    <property type="component" value="Chromosome 1"/>
</dbReference>
<dbReference type="VEuPathDB" id="FungiDB:sr12045"/>
<dbReference type="AlphaFoldDB" id="E6ZLH6"/>
<feature type="compositionally biased region" description="Basic and acidic residues" evidence="4">
    <location>
        <begin position="65"/>
        <end position="78"/>
    </location>
</feature>
<keyword evidence="3" id="KW-0234">DNA repair</keyword>
<evidence type="ECO:0000256" key="2">
    <source>
        <dbReference type="ARBA" id="ARBA00022763"/>
    </source>
</evidence>
<keyword evidence="2" id="KW-0227">DNA damage</keyword>